<dbReference type="OrthoDB" id="19174at2759"/>
<dbReference type="Proteomes" id="UP000479190">
    <property type="component" value="Unassembled WGS sequence"/>
</dbReference>
<dbReference type="GO" id="GO:0005829">
    <property type="term" value="C:cytosol"/>
    <property type="evidence" value="ECO:0007669"/>
    <property type="project" value="TreeGrafter"/>
</dbReference>
<sequence>MGGIKYDYLNEITRKIWTWCMKRNIWLFAEYVASKENLADKDSRIRNADTEWELSNEAFNQIIRKLATLETASWPRSQPHDCGHHVHVHRKKLNYVNSARICDLSRRHCGSPFNFAKCSDLRLKTSLLRVGRVHSKPIYCVQQLEMRLRHTRQCNALQADFVHAAGVCELRLNYSRHRSRVTMSSIVCREHFSDSKARASSGTAQDLPKGFAENWTCQHRQTWRAWNIYIRLLKPLSASAPICGLLRDKLKLRTSKQLEFFTEQSGRSLGVRVLQTGPRPVVCSPCCPTPLTRPFKSPAMRTGHFLQTTLTQLIISQSLTMHCCGHNYGRLKDHINDNILVLSDNLHIPDFKYTISSISLQPILGADPNLANSQGSTPLHLICQRKQYRGDDLAELFFEINDDIDQTVQVDARDKFGNTPLYVALYHSNNKVAEILLKRDADPNLANADGWTPLHVMSERNRSIGLTKILFKLSKAKNRPVQVNAREKSGNTPLHSALSYNNHKVAALLLKNGADPNLANEDGETPLHTICMRSRDDDLLEIFFKICNDIKQTVQVNAQDKLGRTPLHYALYYGQKKMTESLLRRSADPNVANEKGSTPLHVISKANHDNYELIKLFFKINDERKQKLQVDARDKKGRTPLQWAVANVLPGVVDVLLDHGADLPSFVFPRSSNFKKCFKSHGIEDIQFKLRSTSGVVPVVECLEKRGYVLDLSDARAPQVKHLICPNELSPRNRNLSVGPHRVTEAASPQQQQQQQQYSSNIQQQSTPINCANAHAHTYVVQMYTNIAVIVAKYTSVLNRSDCAAYSISFSASPRQIGVISRVVVQQQLSCHVRDWTLSSCALAKMHSLPVTPRTPAHTAPDRLERRH</sequence>
<dbReference type="PRINTS" id="PR01415">
    <property type="entry name" value="ANKYRIN"/>
</dbReference>
<feature type="repeat" description="ANK" evidence="3">
    <location>
        <begin position="562"/>
        <end position="594"/>
    </location>
</feature>
<evidence type="ECO:0000256" key="1">
    <source>
        <dbReference type="ARBA" id="ARBA00022737"/>
    </source>
</evidence>
<dbReference type="AlphaFoldDB" id="A0A6H5ITV4"/>
<organism evidence="5 6">
    <name type="scientific">Trichogramma brassicae</name>
    <dbReference type="NCBI Taxonomy" id="86971"/>
    <lineage>
        <taxon>Eukaryota</taxon>
        <taxon>Metazoa</taxon>
        <taxon>Ecdysozoa</taxon>
        <taxon>Arthropoda</taxon>
        <taxon>Hexapoda</taxon>
        <taxon>Insecta</taxon>
        <taxon>Pterygota</taxon>
        <taxon>Neoptera</taxon>
        <taxon>Endopterygota</taxon>
        <taxon>Hymenoptera</taxon>
        <taxon>Apocrita</taxon>
        <taxon>Proctotrupomorpha</taxon>
        <taxon>Chalcidoidea</taxon>
        <taxon>Trichogrammatidae</taxon>
        <taxon>Trichogramma</taxon>
    </lineage>
</organism>
<evidence type="ECO:0000256" key="3">
    <source>
        <dbReference type="PROSITE-ProRule" id="PRU00023"/>
    </source>
</evidence>
<dbReference type="PROSITE" id="PS50297">
    <property type="entry name" value="ANK_REP_REGION"/>
    <property type="match status" value="4"/>
</dbReference>
<dbReference type="SMART" id="SM00248">
    <property type="entry name" value="ANK"/>
    <property type="match status" value="8"/>
</dbReference>
<dbReference type="GO" id="GO:0051059">
    <property type="term" value="F:NF-kappaB binding"/>
    <property type="evidence" value="ECO:0007669"/>
    <property type="project" value="TreeGrafter"/>
</dbReference>
<dbReference type="InterPro" id="IPR002110">
    <property type="entry name" value="Ankyrin_rpt"/>
</dbReference>
<name>A0A6H5ITV4_9HYME</name>
<dbReference type="PROSITE" id="PS50088">
    <property type="entry name" value="ANK_REPEAT"/>
    <property type="match status" value="4"/>
</dbReference>
<dbReference type="SUPFAM" id="SSF48403">
    <property type="entry name" value="Ankyrin repeat"/>
    <property type="match status" value="1"/>
</dbReference>
<keyword evidence="2 3" id="KW-0040">ANK repeat</keyword>
<dbReference type="GO" id="GO:0071356">
    <property type="term" value="P:cellular response to tumor necrosis factor"/>
    <property type="evidence" value="ECO:0007669"/>
    <property type="project" value="TreeGrafter"/>
</dbReference>
<evidence type="ECO:0000313" key="6">
    <source>
        <dbReference type="Proteomes" id="UP000479190"/>
    </source>
</evidence>
<dbReference type="InterPro" id="IPR051070">
    <property type="entry name" value="NF-kappa-B_inhibitor"/>
</dbReference>
<dbReference type="InterPro" id="IPR036770">
    <property type="entry name" value="Ankyrin_rpt-contain_sf"/>
</dbReference>
<feature type="repeat" description="ANK" evidence="3">
    <location>
        <begin position="636"/>
        <end position="663"/>
    </location>
</feature>
<gene>
    <name evidence="5" type="ORF">TBRA_LOCUS13441</name>
</gene>
<evidence type="ECO:0000256" key="2">
    <source>
        <dbReference type="ARBA" id="ARBA00023043"/>
    </source>
</evidence>
<dbReference type="Pfam" id="PF12796">
    <property type="entry name" value="Ank_2"/>
    <property type="match status" value="2"/>
</dbReference>
<reference evidence="5 6" key="1">
    <citation type="submission" date="2020-02" db="EMBL/GenBank/DDBJ databases">
        <authorList>
            <person name="Ferguson B K."/>
        </authorList>
    </citation>
    <scope>NUCLEOTIDE SEQUENCE [LARGE SCALE GENOMIC DNA]</scope>
</reference>
<feature type="region of interest" description="Disordered" evidence="4">
    <location>
        <begin position="732"/>
        <end position="762"/>
    </location>
</feature>
<dbReference type="PANTHER" id="PTHR46680">
    <property type="entry name" value="NF-KAPPA-B INHIBITOR ALPHA"/>
    <property type="match status" value="1"/>
</dbReference>
<dbReference type="Gene3D" id="1.25.40.20">
    <property type="entry name" value="Ankyrin repeat-containing domain"/>
    <property type="match status" value="3"/>
</dbReference>
<accession>A0A6H5ITV4</accession>
<evidence type="ECO:0000256" key="4">
    <source>
        <dbReference type="SAM" id="MobiDB-lite"/>
    </source>
</evidence>
<dbReference type="PANTHER" id="PTHR46680:SF3">
    <property type="entry name" value="NF-KAPPA-B INHIBITOR CACTUS"/>
    <property type="match status" value="1"/>
</dbReference>
<evidence type="ECO:0000313" key="5">
    <source>
        <dbReference type="EMBL" id="CAB0041785.1"/>
    </source>
</evidence>
<proteinExistence type="predicted"/>
<feature type="compositionally biased region" description="Low complexity" evidence="4">
    <location>
        <begin position="748"/>
        <end position="762"/>
    </location>
</feature>
<feature type="repeat" description="ANK" evidence="3">
    <location>
        <begin position="489"/>
        <end position="521"/>
    </location>
</feature>
<feature type="repeat" description="ANK" evidence="3">
    <location>
        <begin position="416"/>
        <end position="448"/>
    </location>
</feature>
<keyword evidence="1" id="KW-0677">Repeat</keyword>
<protein>
    <submittedName>
        <fullName evidence="5">Uncharacterized protein</fullName>
    </submittedName>
</protein>
<keyword evidence="6" id="KW-1185">Reference proteome</keyword>
<dbReference type="EMBL" id="CADCXV010001128">
    <property type="protein sequence ID" value="CAB0041785.1"/>
    <property type="molecule type" value="Genomic_DNA"/>
</dbReference>